<evidence type="ECO:0000313" key="13">
    <source>
        <dbReference type="EMBL" id="PIY95296.1"/>
    </source>
</evidence>
<dbReference type="AlphaFoldDB" id="A0A2M7RG11"/>
<dbReference type="InterPro" id="IPR000836">
    <property type="entry name" value="PRTase_dom"/>
</dbReference>
<feature type="binding site" evidence="11">
    <location>
        <position position="465"/>
    </location>
    <ligand>
        <name>[4Fe-4S] cluster</name>
        <dbReference type="ChEBI" id="CHEBI:49883"/>
    </ligand>
</feature>
<dbReference type="InterPro" id="IPR029055">
    <property type="entry name" value="Ntn_hydrolases_N"/>
</dbReference>
<organism evidence="13 14">
    <name type="scientific">Candidatus Komeilibacteria bacterium CG_4_10_14_0_8_um_filter_37_78</name>
    <dbReference type="NCBI Taxonomy" id="1974471"/>
    <lineage>
        <taxon>Bacteria</taxon>
        <taxon>Candidatus Komeiliibacteriota</taxon>
    </lineage>
</organism>
<feature type="binding site" evidence="11">
    <location>
        <position position="411"/>
    </location>
    <ligand>
        <name>[4Fe-4S] cluster</name>
        <dbReference type="ChEBI" id="CHEBI:49883"/>
    </ligand>
</feature>
<proteinExistence type="inferred from homology"/>
<evidence type="ECO:0000256" key="8">
    <source>
        <dbReference type="PIRNR" id="PIRNR000485"/>
    </source>
</evidence>
<comment type="cofactor">
    <cofactor evidence="11">
        <name>[4Fe-4S] cluster</name>
        <dbReference type="ChEBI" id="CHEBI:49883"/>
    </cofactor>
    <text evidence="11">Binds 1 [4Fe-4S] cluster per subunit.</text>
</comment>
<dbReference type="GO" id="GO:0006189">
    <property type="term" value="P:'de novo' IMP biosynthetic process"/>
    <property type="evidence" value="ECO:0007669"/>
    <property type="project" value="UniProtKB-UniPathway"/>
</dbReference>
<evidence type="ECO:0000256" key="2">
    <source>
        <dbReference type="ARBA" id="ARBA00010138"/>
    </source>
</evidence>
<keyword evidence="10" id="KW-0479">Metal-binding</keyword>
<name>A0A2M7RG11_9BACT</name>
<evidence type="ECO:0000259" key="12">
    <source>
        <dbReference type="PROSITE" id="PS51278"/>
    </source>
</evidence>
<dbReference type="UniPathway" id="UPA00074">
    <property type="reaction ID" value="UER00124"/>
</dbReference>
<keyword evidence="6 8" id="KW-0658">Purine biosynthesis</keyword>
<protein>
    <recommendedName>
        <fullName evidence="3 8">Amidophosphoribosyltransferase</fullName>
        <shortName evidence="8">ATase</shortName>
        <ecNumber evidence="3 8">2.4.2.14</ecNumber>
    </recommendedName>
    <alternativeName>
        <fullName evidence="8">Glutamine phosphoribosylpyrophosphate amidotransferase</fullName>
    </alternativeName>
</protein>
<dbReference type="EC" id="2.4.2.14" evidence="3 8"/>
<evidence type="ECO:0000256" key="3">
    <source>
        <dbReference type="ARBA" id="ARBA00011941"/>
    </source>
</evidence>
<dbReference type="SUPFAM" id="SSF53271">
    <property type="entry name" value="PRTase-like"/>
    <property type="match status" value="1"/>
</dbReference>
<feature type="binding site" evidence="10">
    <location>
        <position position="311"/>
    </location>
    <ligand>
        <name>Mg(2+)</name>
        <dbReference type="ChEBI" id="CHEBI:18420"/>
    </ligand>
</feature>
<dbReference type="CDD" id="cd06223">
    <property type="entry name" value="PRTases_typeI"/>
    <property type="match status" value="1"/>
</dbReference>
<dbReference type="Pfam" id="PF13522">
    <property type="entry name" value="GATase_6"/>
    <property type="match status" value="1"/>
</dbReference>
<comment type="catalytic activity">
    <reaction evidence="8">
        <text>5-phospho-beta-D-ribosylamine + L-glutamate + diphosphate = 5-phospho-alpha-D-ribose 1-diphosphate + L-glutamine + H2O</text>
        <dbReference type="Rhea" id="RHEA:14905"/>
        <dbReference type="ChEBI" id="CHEBI:15377"/>
        <dbReference type="ChEBI" id="CHEBI:29985"/>
        <dbReference type="ChEBI" id="CHEBI:33019"/>
        <dbReference type="ChEBI" id="CHEBI:58017"/>
        <dbReference type="ChEBI" id="CHEBI:58359"/>
        <dbReference type="ChEBI" id="CHEBI:58681"/>
        <dbReference type="EC" id="2.4.2.14"/>
    </reaction>
</comment>
<evidence type="ECO:0000256" key="10">
    <source>
        <dbReference type="PIRSR" id="PIRSR000485-2"/>
    </source>
</evidence>
<dbReference type="GO" id="GO:0004044">
    <property type="term" value="F:amidophosphoribosyltransferase activity"/>
    <property type="evidence" value="ECO:0007669"/>
    <property type="project" value="UniProtKB-EC"/>
</dbReference>
<evidence type="ECO:0000256" key="9">
    <source>
        <dbReference type="PIRSR" id="PIRSR000485-1"/>
    </source>
</evidence>
<reference evidence="14" key="1">
    <citation type="submission" date="2017-09" db="EMBL/GenBank/DDBJ databases">
        <title>Depth-based differentiation of microbial function through sediment-hosted aquifers and enrichment of novel symbionts in the deep terrestrial subsurface.</title>
        <authorList>
            <person name="Probst A.J."/>
            <person name="Ladd B."/>
            <person name="Jarett J.K."/>
            <person name="Geller-Mcgrath D.E."/>
            <person name="Sieber C.M.K."/>
            <person name="Emerson J.B."/>
            <person name="Anantharaman K."/>
            <person name="Thomas B.C."/>
            <person name="Malmstrom R."/>
            <person name="Stieglmeier M."/>
            <person name="Klingl A."/>
            <person name="Woyke T."/>
            <person name="Ryan C.M."/>
            <person name="Banfield J.F."/>
        </authorList>
    </citation>
    <scope>NUCLEOTIDE SEQUENCE [LARGE SCALE GENOMIC DNA]</scope>
</reference>
<dbReference type="PIRSF" id="PIRSF000485">
    <property type="entry name" value="Amd_phspho_trans"/>
    <property type="match status" value="1"/>
</dbReference>
<dbReference type="PANTHER" id="PTHR11907">
    <property type="entry name" value="AMIDOPHOSPHORIBOSYLTRANSFERASE"/>
    <property type="match status" value="1"/>
</dbReference>
<keyword evidence="5 8" id="KW-0808">Transferase</keyword>
<dbReference type="EMBL" id="PFMC01000016">
    <property type="protein sequence ID" value="PIY95296.1"/>
    <property type="molecule type" value="Genomic_DNA"/>
</dbReference>
<accession>A0A2M7RG11</accession>
<feature type="binding site" evidence="10">
    <location>
        <position position="374"/>
    </location>
    <ligand>
        <name>Mg(2+)</name>
        <dbReference type="ChEBI" id="CHEBI:18420"/>
    </ligand>
</feature>
<comment type="similarity">
    <text evidence="2 8">In the C-terminal section; belongs to the purine/pyrimidine phosphoribosyltransferase family.</text>
</comment>
<keyword evidence="11" id="KW-0408">Iron</keyword>
<feature type="binding site" evidence="11">
    <location>
        <position position="250"/>
    </location>
    <ligand>
        <name>[4Fe-4S] cluster</name>
        <dbReference type="ChEBI" id="CHEBI:49883"/>
    </ligand>
</feature>
<evidence type="ECO:0000256" key="4">
    <source>
        <dbReference type="ARBA" id="ARBA00022676"/>
    </source>
</evidence>
<sequence length="481" mass="54088">MCGILGVIANKFSGNSNNLVSTFFEMFHMVQHRGQDSCGIAYSNGGPVYVEKGIGFISQVFADTKEIKGDKPLIMIGHTRYPTAGSNSRVNAQPHFLDTANGRLAFISNGDVPSYQQERKVLEKEGVEFLSANNGELILRYLYFHADGKIANLEEAIKKLMLNVKAAYSSILMIKDRIYVFRDPWGVRPMTIIKKDGYIIVSSETCVVDDYHLLPKENILEVKPGSLTTIDLKHRIVTTQLVEPQTPQHCIFEQIYLGDPSSQLFGSAKQVFTFRYFLGRQWGQELKVELTTAELDQFITDFKMITPVPDSGTPFAHGVATELGMRFRNAINKNRYIPRTFINESGDRTRMIRLKFRVLMDIFHTEDNTMLGCDDSIVRGTTTRSLMNMIKQAGAKKIGMAVSCPPLISGCQLGINLPDNSGLIANELTPDEIRDFLDIDFLRYLSLNGLKEVITKCKLNPDHFCYGCFTGDYGPFDVNFE</sequence>
<comment type="cofactor">
    <cofactor evidence="10">
        <name>Mg(2+)</name>
        <dbReference type="ChEBI" id="CHEBI:18420"/>
    </cofactor>
    <text evidence="10">Binds 1 Mg(2+) ion per subunit.</text>
</comment>
<keyword evidence="11" id="KW-0411">Iron-sulfur</keyword>
<feature type="binding site" evidence="10">
    <location>
        <position position="375"/>
    </location>
    <ligand>
        <name>Mg(2+)</name>
        <dbReference type="ChEBI" id="CHEBI:18420"/>
    </ligand>
</feature>
<evidence type="ECO:0000256" key="6">
    <source>
        <dbReference type="ARBA" id="ARBA00022755"/>
    </source>
</evidence>
<dbReference type="InterPro" id="IPR029057">
    <property type="entry name" value="PRTase-like"/>
</dbReference>
<keyword evidence="4 8" id="KW-0328">Glycosyltransferase</keyword>
<comment type="caution">
    <text evidence="13">The sequence shown here is derived from an EMBL/GenBank/DDBJ whole genome shotgun (WGS) entry which is preliminary data.</text>
</comment>
<evidence type="ECO:0000256" key="7">
    <source>
        <dbReference type="ARBA" id="ARBA00022962"/>
    </source>
</evidence>
<evidence type="ECO:0000313" key="14">
    <source>
        <dbReference type="Proteomes" id="UP000228689"/>
    </source>
</evidence>
<dbReference type="GO" id="GO:0046872">
    <property type="term" value="F:metal ion binding"/>
    <property type="evidence" value="ECO:0007669"/>
    <property type="project" value="UniProtKB-KW"/>
</dbReference>
<feature type="active site" description="Nucleophile" evidence="9">
    <location>
        <position position="2"/>
    </location>
</feature>
<dbReference type="GO" id="GO:0009113">
    <property type="term" value="P:purine nucleobase biosynthetic process"/>
    <property type="evidence" value="ECO:0007669"/>
    <property type="project" value="InterPro"/>
</dbReference>
<evidence type="ECO:0000256" key="11">
    <source>
        <dbReference type="PIRSR" id="PIRSR000485-3"/>
    </source>
</evidence>
<evidence type="ECO:0000256" key="5">
    <source>
        <dbReference type="ARBA" id="ARBA00022679"/>
    </source>
</evidence>
<gene>
    <name evidence="13" type="ORF">COY67_00675</name>
</gene>
<keyword evidence="7" id="KW-0315">Glutamine amidotransferase</keyword>
<keyword evidence="10" id="KW-0460">Magnesium</keyword>
<feature type="domain" description="Glutamine amidotransferase type-2" evidence="12">
    <location>
        <begin position="2"/>
        <end position="233"/>
    </location>
</feature>
<dbReference type="InterPro" id="IPR017932">
    <property type="entry name" value="GATase_2_dom"/>
</dbReference>
<comment type="pathway">
    <text evidence="1 8">Purine metabolism; IMP biosynthesis via de novo pathway; N(1)-(5-phospho-D-ribosyl)glycinamide from 5-phospho-alpha-D-ribose 1-diphosphate: step 1/2.</text>
</comment>
<dbReference type="Proteomes" id="UP000228689">
    <property type="component" value="Unassembled WGS sequence"/>
</dbReference>
<dbReference type="Gene3D" id="3.40.50.2020">
    <property type="match status" value="1"/>
</dbReference>
<feature type="binding site" evidence="11">
    <location>
        <position position="468"/>
    </location>
    <ligand>
        <name>[4Fe-4S] cluster</name>
        <dbReference type="ChEBI" id="CHEBI:49883"/>
    </ligand>
</feature>
<evidence type="ECO:0000256" key="1">
    <source>
        <dbReference type="ARBA" id="ARBA00005209"/>
    </source>
</evidence>
<dbReference type="PROSITE" id="PS51278">
    <property type="entry name" value="GATASE_TYPE_2"/>
    <property type="match status" value="1"/>
</dbReference>
<dbReference type="Gene3D" id="3.60.20.10">
    <property type="entry name" value="Glutamine Phosphoribosylpyrophosphate, subunit 1, domain 1"/>
    <property type="match status" value="1"/>
</dbReference>
<dbReference type="GO" id="GO:0051536">
    <property type="term" value="F:iron-sulfur cluster binding"/>
    <property type="evidence" value="ECO:0007669"/>
    <property type="project" value="UniProtKB-KW"/>
</dbReference>
<dbReference type="InterPro" id="IPR005854">
    <property type="entry name" value="PurF"/>
</dbReference>
<dbReference type="SUPFAM" id="SSF56235">
    <property type="entry name" value="N-terminal nucleophile aminohydrolases (Ntn hydrolases)"/>
    <property type="match status" value="1"/>
</dbReference>